<dbReference type="PANTHER" id="PTHR43806">
    <property type="entry name" value="PEPTIDASE S8"/>
    <property type="match status" value="1"/>
</dbReference>
<dbReference type="GO" id="GO:0006508">
    <property type="term" value="P:proteolysis"/>
    <property type="evidence" value="ECO:0007669"/>
    <property type="project" value="UniProtKB-KW"/>
</dbReference>
<evidence type="ECO:0000256" key="2">
    <source>
        <dbReference type="ARBA" id="ARBA00022670"/>
    </source>
</evidence>
<dbReference type="Pfam" id="PF05922">
    <property type="entry name" value="Inhibitor_I9"/>
    <property type="match status" value="1"/>
</dbReference>
<evidence type="ECO:0000256" key="3">
    <source>
        <dbReference type="ARBA" id="ARBA00022729"/>
    </source>
</evidence>
<evidence type="ECO:0000259" key="9">
    <source>
        <dbReference type="Pfam" id="PF00082"/>
    </source>
</evidence>
<dbReference type="SUPFAM" id="SSF52743">
    <property type="entry name" value="Subtilisin-like"/>
    <property type="match status" value="1"/>
</dbReference>
<dbReference type="InterPro" id="IPR015500">
    <property type="entry name" value="Peptidase_S8_subtilisin-rel"/>
</dbReference>
<evidence type="ECO:0000256" key="7">
    <source>
        <dbReference type="RuleBase" id="RU003355"/>
    </source>
</evidence>
<organism evidence="11 12">
    <name type="scientific">Terfezia boudieri ATCC MYA-4762</name>
    <dbReference type="NCBI Taxonomy" id="1051890"/>
    <lineage>
        <taxon>Eukaryota</taxon>
        <taxon>Fungi</taxon>
        <taxon>Dikarya</taxon>
        <taxon>Ascomycota</taxon>
        <taxon>Pezizomycotina</taxon>
        <taxon>Pezizomycetes</taxon>
        <taxon>Pezizales</taxon>
        <taxon>Pezizaceae</taxon>
        <taxon>Terfezia</taxon>
    </lineage>
</organism>
<feature type="active site" description="Charge relay system" evidence="6">
    <location>
        <position position="347"/>
    </location>
</feature>
<dbReference type="InterPro" id="IPR023827">
    <property type="entry name" value="Peptidase_S8_Asp-AS"/>
</dbReference>
<evidence type="ECO:0000256" key="4">
    <source>
        <dbReference type="ARBA" id="ARBA00022801"/>
    </source>
</evidence>
<dbReference type="EMBL" id="ML121539">
    <property type="protein sequence ID" value="RPB25115.1"/>
    <property type="molecule type" value="Genomic_DNA"/>
</dbReference>
<dbReference type="GO" id="GO:0005576">
    <property type="term" value="C:extracellular region"/>
    <property type="evidence" value="ECO:0007669"/>
    <property type="project" value="UniProtKB-ARBA"/>
</dbReference>
<evidence type="ECO:0000256" key="5">
    <source>
        <dbReference type="ARBA" id="ARBA00022825"/>
    </source>
</evidence>
<feature type="signal peptide" evidence="8">
    <location>
        <begin position="1"/>
        <end position="17"/>
    </location>
</feature>
<feature type="chain" id="PRO_5018244665" evidence="8">
    <location>
        <begin position="18"/>
        <end position="403"/>
    </location>
</feature>
<dbReference type="PROSITE" id="PS00138">
    <property type="entry name" value="SUBTILASE_SER"/>
    <property type="match status" value="1"/>
</dbReference>
<dbReference type="AlphaFoldDB" id="A0A3N4M476"/>
<dbReference type="Proteomes" id="UP000267821">
    <property type="component" value="Unassembled WGS sequence"/>
</dbReference>
<dbReference type="PRINTS" id="PR00723">
    <property type="entry name" value="SUBTILISIN"/>
</dbReference>
<evidence type="ECO:0000256" key="1">
    <source>
        <dbReference type="ARBA" id="ARBA00011073"/>
    </source>
</evidence>
<feature type="active site" description="Charge relay system" evidence="6">
    <location>
        <position position="158"/>
    </location>
</feature>
<keyword evidence="12" id="KW-1185">Reference proteome</keyword>
<dbReference type="Pfam" id="PF00082">
    <property type="entry name" value="Peptidase_S8"/>
    <property type="match status" value="1"/>
</dbReference>
<evidence type="ECO:0000313" key="11">
    <source>
        <dbReference type="EMBL" id="RPB25115.1"/>
    </source>
</evidence>
<dbReference type="PROSITE" id="PS51892">
    <property type="entry name" value="SUBTILASE"/>
    <property type="match status" value="1"/>
</dbReference>
<accession>A0A3N4M476</accession>
<dbReference type="InterPro" id="IPR050131">
    <property type="entry name" value="Peptidase_S8_subtilisin-like"/>
</dbReference>
<feature type="domain" description="Inhibitor I9" evidence="10">
    <location>
        <begin position="32"/>
        <end position="115"/>
    </location>
</feature>
<proteinExistence type="inferred from homology"/>
<sequence length="403" mass="41359">MFSELITLSALITAVLAGPIPTPKAGDVITGQYIVVMMEDITAPNFQAHRDFVVNKLGFVSKRDTVEAMAESTFTHTFNLGKLKGYSGRFDDATIEEIASRPEVAYVEADKIMTTQALVTQSNVPSWGLARISHRNQGLTTFVYDSSAGAGTFAYVVDTGVLTTHTQFDGRAEVGYNAISGESNADGNGHGTHVAATIAGSTVGVAKLASVIGVKVLNASGSGATSGIIAGINWLVSDAQGKSRIGRAVANMSLGGSYSASLNNAVAAAVSSGIPFIVAAGNSNANAANFSPASTFSAITVGATDGTDARASYSNFGSNLDVFAPGSSITSAWIGSNLSRNTISGTSMASPHVCGLAAYLMAYEGLKSPSAVINRIIELSTADVVTNPGSGSSNRLVYNGSRQ</sequence>
<dbReference type="GO" id="GO:0004252">
    <property type="term" value="F:serine-type endopeptidase activity"/>
    <property type="evidence" value="ECO:0007669"/>
    <property type="project" value="UniProtKB-UniRule"/>
</dbReference>
<name>A0A3N4M476_9PEZI</name>
<protein>
    <submittedName>
        <fullName evidence="11">Protease</fullName>
    </submittedName>
</protein>
<dbReference type="InParanoid" id="A0A3N4M476"/>
<dbReference type="InterPro" id="IPR034193">
    <property type="entry name" value="PCSK9_ProteinaseK-like"/>
</dbReference>
<dbReference type="InterPro" id="IPR000209">
    <property type="entry name" value="Peptidase_S8/S53_dom"/>
</dbReference>
<keyword evidence="2 6" id="KW-0645">Protease</keyword>
<dbReference type="OrthoDB" id="206201at2759"/>
<feature type="active site" description="Charge relay system" evidence="6">
    <location>
        <position position="190"/>
    </location>
</feature>
<evidence type="ECO:0000256" key="6">
    <source>
        <dbReference type="PROSITE-ProRule" id="PRU01240"/>
    </source>
</evidence>
<keyword evidence="5 6" id="KW-0720">Serine protease</keyword>
<keyword evidence="4 6" id="KW-0378">Hydrolase</keyword>
<evidence type="ECO:0000256" key="8">
    <source>
        <dbReference type="SAM" id="SignalP"/>
    </source>
</evidence>
<evidence type="ECO:0000313" key="12">
    <source>
        <dbReference type="Proteomes" id="UP000267821"/>
    </source>
</evidence>
<evidence type="ECO:0000259" key="10">
    <source>
        <dbReference type="Pfam" id="PF05922"/>
    </source>
</evidence>
<feature type="domain" description="Peptidase S8/S53" evidence="9">
    <location>
        <begin position="152"/>
        <end position="373"/>
    </location>
</feature>
<dbReference type="PANTHER" id="PTHR43806:SF11">
    <property type="entry name" value="CEREVISIN-RELATED"/>
    <property type="match status" value="1"/>
</dbReference>
<dbReference type="FunFam" id="3.40.50.200:FF:000014">
    <property type="entry name" value="Proteinase K"/>
    <property type="match status" value="1"/>
</dbReference>
<keyword evidence="3 8" id="KW-0732">Signal</keyword>
<dbReference type="InterPro" id="IPR023828">
    <property type="entry name" value="Peptidase_S8_Ser-AS"/>
</dbReference>
<dbReference type="InterPro" id="IPR010259">
    <property type="entry name" value="S8pro/Inhibitor_I9"/>
</dbReference>
<dbReference type="Gene3D" id="3.30.70.80">
    <property type="entry name" value="Peptidase S8 propeptide/proteinase inhibitor I9"/>
    <property type="match status" value="1"/>
</dbReference>
<reference evidence="11 12" key="1">
    <citation type="journal article" date="2018" name="Nat. Ecol. Evol.">
        <title>Pezizomycetes genomes reveal the molecular basis of ectomycorrhizal truffle lifestyle.</title>
        <authorList>
            <person name="Murat C."/>
            <person name="Payen T."/>
            <person name="Noel B."/>
            <person name="Kuo A."/>
            <person name="Morin E."/>
            <person name="Chen J."/>
            <person name="Kohler A."/>
            <person name="Krizsan K."/>
            <person name="Balestrini R."/>
            <person name="Da Silva C."/>
            <person name="Montanini B."/>
            <person name="Hainaut M."/>
            <person name="Levati E."/>
            <person name="Barry K.W."/>
            <person name="Belfiori B."/>
            <person name="Cichocki N."/>
            <person name="Clum A."/>
            <person name="Dockter R.B."/>
            <person name="Fauchery L."/>
            <person name="Guy J."/>
            <person name="Iotti M."/>
            <person name="Le Tacon F."/>
            <person name="Lindquist E.A."/>
            <person name="Lipzen A."/>
            <person name="Malagnac F."/>
            <person name="Mello A."/>
            <person name="Molinier V."/>
            <person name="Miyauchi S."/>
            <person name="Poulain J."/>
            <person name="Riccioni C."/>
            <person name="Rubini A."/>
            <person name="Sitrit Y."/>
            <person name="Splivallo R."/>
            <person name="Traeger S."/>
            <person name="Wang M."/>
            <person name="Zifcakova L."/>
            <person name="Wipf D."/>
            <person name="Zambonelli A."/>
            <person name="Paolocci F."/>
            <person name="Nowrousian M."/>
            <person name="Ottonello S."/>
            <person name="Baldrian P."/>
            <person name="Spatafora J.W."/>
            <person name="Henrissat B."/>
            <person name="Nagy L.G."/>
            <person name="Aury J.M."/>
            <person name="Wincker P."/>
            <person name="Grigoriev I.V."/>
            <person name="Bonfante P."/>
            <person name="Martin F.M."/>
        </authorList>
    </citation>
    <scope>NUCLEOTIDE SEQUENCE [LARGE SCALE GENOMIC DNA]</scope>
    <source>
        <strain evidence="11 12">ATCC MYA-4762</strain>
    </source>
</reference>
<comment type="similarity">
    <text evidence="1 6 7">Belongs to the peptidase S8 family.</text>
</comment>
<dbReference type="SUPFAM" id="SSF54897">
    <property type="entry name" value="Protease propeptides/inhibitors"/>
    <property type="match status" value="1"/>
</dbReference>
<gene>
    <name evidence="11" type="ORF">L211DRAFT_836971</name>
</gene>
<dbReference type="CDD" id="cd04077">
    <property type="entry name" value="Peptidases_S8_PCSK9_ProteinaseK_like"/>
    <property type="match status" value="1"/>
</dbReference>
<dbReference type="Gene3D" id="3.40.50.200">
    <property type="entry name" value="Peptidase S8/S53 domain"/>
    <property type="match status" value="1"/>
</dbReference>
<dbReference type="PROSITE" id="PS00136">
    <property type="entry name" value="SUBTILASE_ASP"/>
    <property type="match status" value="1"/>
</dbReference>
<dbReference type="STRING" id="1051890.A0A3N4M476"/>
<dbReference type="InterPro" id="IPR037045">
    <property type="entry name" value="S8pro/Inhibitor_I9_sf"/>
</dbReference>
<dbReference type="InterPro" id="IPR036852">
    <property type="entry name" value="Peptidase_S8/S53_dom_sf"/>
</dbReference>